<dbReference type="EMBL" id="DF977478">
    <property type="protein sequence ID" value="GAP88613.1"/>
    <property type="molecule type" value="Genomic_DNA"/>
</dbReference>
<evidence type="ECO:0000313" key="2">
    <source>
        <dbReference type="EMBL" id="GAP88613.1"/>
    </source>
</evidence>
<protein>
    <submittedName>
        <fullName evidence="2">Uncharacterized protein</fullName>
    </submittedName>
</protein>
<evidence type="ECO:0000256" key="1">
    <source>
        <dbReference type="SAM" id="MobiDB-lite"/>
    </source>
</evidence>
<name>A0A1W2TK42_ROSNE</name>
<reference evidence="2" key="1">
    <citation type="submission" date="2016-03" db="EMBL/GenBank/DDBJ databases">
        <title>Draft genome sequence of Rosellinia necatrix.</title>
        <authorList>
            <person name="Kanematsu S."/>
        </authorList>
    </citation>
    <scope>NUCLEOTIDE SEQUENCE [LARGE SCALE GENOMIC DNA]</scope>
    <source>
        <strain evidence="2">W97</strain>
    </source>
</reference>
<accession>A0A1W2TK42</accession>
<organism evidence="2">
    <name type="scientific">Rosellinia necatrix</name>
    <name type="common">White root-rot fungus</name>
    <dbReference type="NCBI Taxonomy" id="77044"/>
    <lineage>
        <taxon>Eukaryota</taxon>
        <taxon>Fungi</taxon>
        <taxon>Dikarya</taxon>
        <taxon>Ascomycota</taxon>
        <taxon>Pezizomycotina</taxon>
        <taxon>Sordariomycetes</taxon>
        <taxon>Xylariomycetidae</taxon>
        <taxon>Xylariales</taxon>
        <taxon>Xylariaceae</taxon>
        <taxon>Rosellinia</taxon>
    </lineage>
</organism>
<dbReference type="OMA" id="HNDCRIS"/>
<gene>
    <name evidence="2" type="ORF">SAMD00023353_3300930</name>
</gene>
<dbReference type="OrthoDB" id="4716302at2759"/>
<feature type="region of interest" description="Disordered" evidence="1">
    <location>
        <begin position="22"/>
        <end position="51"/>
    </location>
</feature>
<dbReference type="AlphaFoldDB" id="A0A1W2TK42"/>
<sequence>MASHQRNRAHDKSLRRRALLNIKDHHAKAKRAPPPIETISRKRTKTPSQQQPGRVIVQGFGNGELFDGAVSVFARLPAIPGLAGIVPRVCHQDRDRLELRLRCPSCGIWRVVDRLHSRGNRRMPRLQVHQVRQLRDTLLNDIRILCASRIAFSSDVTSLYIAQQIPVTKFIPLLDRFDFNMCASDADAIDWSGLERDMVRKVNAQFQVFESLANFESPIQSQEQSNAELDPGYTLNILQANPPLERTSCLVIQQVSTYTPGLARYIMRDVAGHLYELPKRTSLASRYAFEILTTYSNTVGHMLRLRLSEGLQPSISLLSGRACLHVLHAALLVHAYVSVIEVDDSAGLLQLDHPALLEPYTSIEGFRLITEAYHGAQEAIRALHDAGGKVGPKARYFLRDVHPASDLNRSTLTVQLKHVEDQPVS</sequence>
<keyword evidence="3" id="KW-1185">Reference proteome</keyword>
<evidence type="ECO:0000313" key="3">
    <source>
        <dbReference type="Proteomes" id="UP000054516"/>
    </source>
</evidence>
<proteinExistence type="predicted"/>
<dbReference type="Proteomes" id="UP000054516">
    <property type="component" value="Unassembled WGS sequence"/>
</dbReference>